<dbReference type="AlphaFoldDB" id="A0A4R8ZGG6"/>
<keyword evidence="2" id="KW-0812">Transmembrane</keyword>
<accession>A0A4R8ZGG6</accession>
<evidence type="ECO:0000313" key="3">
    <source>
        <dbReference type="EMBL" id="TFD27329.1"/>
    </source>
</evidence>
<proteinExistence type="predicted"/>
<dbReference type="OrthoDB" id="4981704at2"/>
<feature type="region of interest" description="Disordered" evidence="1">
    <location>
        <begin position="1"/>
        <end position="77"/>
    </location>
</feature>
<keyword evidence="2" id="KW-0472">Membrane</keyword>
<dbReference type="EMBL" id="SOGT01000006">
    <property type="protein sequence ID" value="TFD27329.1"/>
    <property type="molecule type" value="Genomic_DNA"/>
</dbReference>
<keyword evidence="2" id="KW-1133">Transmembrane helix</keyword>
<organism evidence="3 4">
    <name type="scientific">Cryobacterium lyxosi</name>
    <dbReference type="NCBI Taxonomy" id="1259228"/>
    <lineage>
        <taxon>Bacteria</taxon>
        <taxon>Bacillati</taxon>
        <taxon>Actinomycetota</taxon>
        <taxon>Actinomycetes</taxon>
        <taxon>Micrococcales</taxon>
        <taxon>Microbacteriaceae</taxon>
        <taxon>Cryobacterium</taxon>
    </lineage>
</organism>
<evidence type="ECO:0000256" key="2">
    <source>
        <dbReference type="SAM" id="Phobius"/>
    </source>
</evidence>
<feature type="transmembrane region" description="Helical" evidence="2">
    <location>
        <begin position="82"/>
        <end position="103"/>
    </location>
</feature>
<reference evidence="3 4" key="1">
    <citation type="submission" date="2019-03" db="EMBL/GenBank/DDBJ databases">
        <title>Genomics of glacier-inhabiting Cryobacterium strains.</title>
        <authorList>
            <person name="Liu Q."/>
            <person name="Xin Y.-H."/>
        </authorList>
    </citation>
    <scope>NUCLEOTIDE SEQUENCE [LARGE SCALE GENOMIC DNA]</scope>
    <source>
        <strain evidence="3 4">TMT1-1</strain>
    </source>
</reference>
<name>A0A4R8ZGG6_9MICO</name>
<feature type="transmembrane region" description="Helical" evidence="2">
    <location>
        <begin position="123"/>
        <end position="142"/>
    </location>
</feature>
<feature type="transmembrane region" description="Helical" evidence="2">
    <location>
        <begin position="151"/>
        <end position="172"/>
    </location>
</feature>
<dbReference type="Proteomes" id="UP000298424">
    <property type="component" value="Unassembled WGS sequence"/>
</dbReference>
<evidence type="ECO:0008006" key="5">
    <source>
        <dbReference type="Google" id="ProtNLM"/>
    </source>
</evidence>
<comment type="caution">
    <text evidence="3">The sequence shown here is derived from an EMBL/GenBank/DDBJ whole genome shotgun (WGS) entry which is preliminary data.</text>
</comment>
<gene>
    <name evidence="3" type="ORF">E3T27_06100</name>
</gene>
<evidence type="ECO:0000256" key="1">
    <source>
        <dbReference type="SAM" id="MobiDB-lite"/>
    </source>
</evidence>
<sequence length="174" mass="18392">MNPRRDDDALNWAGDDDPTLQDGSTDRARPASGGVPEGWSIPRVSADSEVATDTTTQADNPEPSGAQTPDNTQPSASAPSSVALIGMGILAGMYLLYTIGWFIGVARIEKSITDPVTEFMFSLGAWLAVAAPLAWFGATYWLTMSRPRARLIWLLIGVVVLAPLPFIIGSGAGS</sequence>
<dbReference type="RefSeq" id="WP_134571919.1">
    <property type="nucleotide sequence ID" value="NZ_SOGT01000006.1"/>
</dbReference>
<feature type="compositionally biased region" description="Polar residues" evidence="1">
    <location>
        <begin position="51"/>
        <end position="77"/>
    </location>
</feature>
<evidence type="ECO:0000313" key="4">
    <source>
        <dbReference type="Proteomes" id="UP000298424"/>
    </source>
</evidence>
<protein>
    <recommendedName>
        <fullName evidence="5">DNA polymerase III subunit gamma/tau</fullName>
    </recommendedName>
</protein>
<keyword evidence="4" id="KW-1185">Reference proteome</keyword>